<sequence>MLGFGSNFIELADSEIAGGRLSGILTIAVKVRGKLCATGPERLDTAIGTLCPNR</sequence>
<dbReference type="EMBL" id="CP003563">
    <property type="protein sequence ID" value="AFL49325.1"/>
    <property type="molecule type" value="Genomic_DNA"/>
</dbReference>
<gene>
    <name evidence="1" type="ORF">USDA257_c07320</name>
</gene>
<proteinExistence type="predicted"/>
<evidence type="ECO:0000313" key="1">
    <source>
        <dbReference type="EMBL" id="AFL49325.1"/>
    </source>
</evidence>
<dbReference type="RefSeq" id="WP_014761515.1">
    <property type="nucleotide sequence ID" value="NC_018000.1"/>
</dbReference>
<dbReference type="HOGENOM" id="CLU_3048026_0_0_5"/>
<protein>
    <submittedName>
        <fullName evidence="1">Uncharacterized protein</fullName>
    </submittedName>
</protein>
<accession>I3X0B9</accession>
<evidence type="ECO:0000313" key="2">
    <source>
        <dbReference type="Proteomes" id="UP000006180"/>
    </source>
</evidence>
<dbReference type="PATRIC" id="fig|1185652.3.peg.760"/>
<reference evidence="1 2" key="1">
    <citation type="journal article" date="2012" name="J. Bacteriol.">
        <title>Complete genome sequence of the broad-host-range strain Sinorhizobium fredii USDA257.</title>
        <authorList>
            <person name="Schuldes J."/>
            <person name="Rodriguez Orbegoso M."/>
            <person name="Schmeisser C."/>
            <person name="Krishnan H.B."/>
            <person name="Daniel R."/>
            <person name="Streit W.R."/>
        </authorList>
    </citation>
    <scope>NUCLEOTIDE SEQUENCE [LARGE SCALE GENOMIC DNA]</scope>
    <source>
        <strain evidence="1 2">USDA 257</strain>
    </source>
</reference>
<dbReference type="AlphaFoldDB" id="I3X0B9"/>
<dbReference type="KEGG" id="sfd:USDA257_c07320"/>
<dbReference type="Proteomes" id="UP000006180">
    <property type="component" value="Chromosome"/>
</dbReference>
<organism evidence="1 2">
    <name type="scientific">Sinorhizobium fredii (strain USDA 257)</name>
    <dbReference type="NCBI Taxonomy" id="1185652"/>
    <lineage>
        <taxon>Bacteria</taxon>
        <taxon>Pseudomonadati</taxon>
        <taxon>Pseudomonadota</taxon>
        <taxon>Alphaproteobacteria</taxon>
        <taxon>Hyphomicrobiales</taxon>
        <taxon>Rhizobiaceae</taxon>
        <taxon>Sinorhizobium/Ensifer group</taxon>
        <taxon>Sinorhizobium</taxon>
    </lineage>
</organism>
<dbReference type="STRING" id="1185652.USDA257_c07320"/>
<name>I3X0B9_SINF2</name>